<keyword evidence="5" id="KW-0645">Protease</keyword>
<dbReference type="Pfam" id="PF00561">
    <property type="entry name" value="Abhydrolase_1"/>
    <property type="match status" value="1"/>
</dbReference>
<dbReference type="InterPro" id="IPR029058">
    <property type="entry name" value="AB_hydrolase_fold"/>
</dbReference>
<organism evidence="5 6">
    <name type="scientific">Brevibacterium aurantiacum</name>
    <dbReference type="NCBI Taxonomy" id="273384"/>
    <lineage>
        <taxon>Bacteria</taxon>
        <taxon>Bacillati</taxon>
        <taxon>Actinomycetota</taxon>
        <taxon>Actinomycetes</taxon>
        <taxon>Micrococcales</taxon>
        <taxon>Brevibacteriaceae</taxon>
        <taxon>Brevibacterium</taxon>
    </lineage>
</organism>
<feature type="domain" description="AB hydrolase-1" evidence="4">
    <location>
        <begin position="83"/>
        <end position="247"/>
    </location>
</feature>
<evidence type="ECO:0000256" key="2">
    <source>
        <dbReference type="ARBA" id="ARBA00022801"/>
    </source>
</evidence>
<dbReference type="PATRIC" id="fig|1703.10.peg.2710"/>
<evidence type="ECO:0000313" key="5">
    <source>
        <dbReference type="EMBL" id="AOP54333.1"/>
    </source>
</evidence>
<evidence type="ECO:0000259" key="4">
    <source>
        <dbReference type="Pfam" id="PF00561"/>
    </source>
</evidence>
<evidence type="ECO:0000256" key="1">
    <source>
        <dbReference type="ARBA" id="ARBA00010088"/>
    </source>
</evidence>
<accession>A0A1D7W5K9</accession>
<protein>
    <submittedName>
        <fullName evidence="5">Proline iminopeptidase</fullName>
        <ecNumber evidence="5">3.4.11.5</ecNumber>
    </submittedName>
</protein>
<dbReference type="eggNOG" id="COG0596">
    <property type="taxonomic scope" value="Bacteria"/>
</dbReference>
<comment type="similarity">
    <text evidence="1">Belongs to the peptidase S33 family.</text>
</comment>
<feature type="region of interest" description="Disordered" evidence="3">
    <location>
        <begin position="1"/>
        <end position="21"/>
    </location>
</feature>
<keyword evidence="5" id="KW-0031">Aminopeptidase</keyword>
<dbReference type="EMBL" id="CP017150">
    <property type="protein sequence ID" value="AOP54333.1"/>
    <property type="molecule type" value="Genomic_DNA"/>
</dbReference>
<dbReference type="Proteomes" id="UP000094793">
    <property type="component" value="Chromosome"/>
</dbReference>
<proteinExistence type="inferred from homology"/>
<dbReference type="GO" id="GO:0004177">
    <property type="term" value="F:aminopeptidase activity"/>
    <property type="evidence" value="ECO:0007669"/>
    <property type="project" value="UniProtKB-KW"/>
</dbReference>
<evidence type="ECO:0000313" key="6">
    <source>
        <dbReference type="Proteomes" id="UP000094793"/>
    </source>
</evidence>
<keyword evidence="2 5" id="KW-0378">Hydrolase</keyword>
<sequence>MTSGNQSKGVSQAEGLQQSSWTRGGLHLKDVTFEAPFDHFGGGAAKSAAASLAAPVSDKPQGPSSIEIFARIVATEADSQKPYLVFLQGGPGNEAPRPTTPVGGSTWLARALEEFQVVMFDQRGTGKSSPIGSVEGRITGLDAVGDDPADIAEALSHYRADSIVEDAEILREALGVDTWSLLGQSFGGFTALRYVSAHSKSLDEVYFTGGLPAVDTDPVTVYARTWEGMKRKSEQYYRAFPGDREKLSHLIDLADSDDGIALPGGARATKERIRLLGHFLGASDGPEKLHYLLDQDLTSAAFRHDLAAALPFSGRNPLYAIIHESCWADGGVTEWAARRAMPDDVQADPTLLAGEHAGPESLTEDPELAPFAEVAELVAKREWPRLYDVDALRAAEVRGGAAVYFEDAYVPAELSLATAELLGEVKPWVTNEYEHNGLRADGYRVLDRLISLARG</sequence>
<dbReference type="InterPro" id="IPR002410">
    <property type="entry name" value="Peptidase_S33"/>
</dbReference>
<gene>
    <name evidence="5" type="ORF">BLSMQ_2627</name>
</gene>
<dbReference type="AlphaFoldDB" id="A0A1D7W5K9"/>
<dbReference type="PANTHER" id="PTHR43248:SF2">
    <property type="entry name" value="PROLYL AMINOPEPTIDASE"/>
    <property type="match status" value="1"/>
</dbReference>
<evidence type="ECO:0000256" key="3">
    <source>
        <dbReference type="SAM" id="MobiDB-lite"/>
    </source>
</evidence>
<dbReference type="GO" id="GO:0006508">
    <property type="term" value="P:proteolysis"/>
    <property type="evidence" value="ECO:0007669"/>
    <property type="project" value="InterPro"/>
</dbReference>
<dbReference type="InterPro" id="IPR000073">
    <property type="entry name" value="AB_hydrolase_1"/>
</dbReference>
<name>A0A1D7W5K9_BREAU</name>
<dbReference type="PRINTS" id="PR00793">
    <property type="entry name" value="PROAMNOPTASE"/>
</dbReference>
<dbReference type="EC" id="3.4.11.5" evidence="5"/>
<dbReference type="SUPFAM" id="SSF53474">
    <property type="entry name" value="alpha/beta-Hydrolases"/>
    <property type="match status" value="1"/>
</dbReference>
<reference evidence="6" key="1">
    <citation type="submission" date="2016-09" db="EMBL/GenBank/DDBJ databases">
        <title>Complete Genome Sequence of Brevibacterium linens SMQ-1335.</title>
        <authorList>
            <person name="de Melo A.G."/>
            <person name="Labrie S.J."/>
            <person name="Dumaresq J."/>
            <person name="Roberts R.J."/>
            <person name="Tremblay D.M."/>
            <person name="Moineau S."/>
        </authorList>
    </citation>
    <scope>NUCLEOTIDE SEQUENCE [LARGE SCALE GENOMIC DNA]</scope>
    <source>
        <strain evidence="6">SMQ-1335</strain>
    </source>
</reference>
<dbReference type="KEGG" id="blin:BLSMQ_2627"/>
<dbReference type="PANTHER" id="PTHR43248">
    <property type="entry name" value="2-SUCCINYL-6-HYDROXY-2,4-CYCLOHEXADIENE-1-CARBOXYLATE SYNTHASE"/>
    <property type="match status" value="1"/>
</dbReference>
<dbReference type="Gene3D" id="3.40.50.1820">
    <property type="entry name" value="alpha/beta hydrolase"/>
    <property type="match status" value="1"/>
</dbReference>
<dbReference type="InterPro" id="IPR051601">
    <property type="entry name" value="Serine_prot/Carboxylest_S33"/>
</dbReference>